<comment type="caution">
    <text evidence="1">The sequence shown here is derived from an EMBL/GenBank/DDBJ whole genome shotgun (WGS) entry which is preliminary data.</text>
</comment>
<keyword evidence="2" id="KW-1185">Reference proteome</keyword>
<dbReference type="AlphaFoldDB" id="A0A1X0WK26"/>
<proteinExistence type="predicted"/>
<dbReference type="Proteomes" id="UP000192536">
    <property type="component" value="Unassembled WGS sequence"/>
</dbReference>
<gene>
    <name evidence="1" type="ORF">BS640_03045</name>
</gene>
<protein>
    <submittedName>
        <fullName evidence="1">Uncharacterized protein</fullName>
    </submittedName>
</protein>
<reference evidence="1 2" key="1">
    <citation type="journal article" date="2017" name="Int. J. Syst. Evol. Microbiol.">
        <title>Rouxiella badensis sp. nov. and Rouxiella silvae sp. nov. isolated from peat bog soil in Germany and emendation of the genus description.</title>
        <authorList>
            <person name="Le Fleche-Mateos A."/>
            <person name="Kugler J.H."/>
            <person name="Hansen S.H."/>
            <person name="Syldatk C."/>
            <person name="Hausmann R."/>
            <person name="Lomprez F."/>
            <person name="Vandenbogaert M."/>
            <person name="Manuguerra J.C."/>
            <person name="Grimont P.A."/>
        </authorList>
    </citation>
    <scope>NUCLEOTIDE SEQUENCE [LARGE SCALE GENOMIC DNA]</scope>
    <source>
        <strain evidence="1 2">DSM 100043</strain>
    </source>
</reference>
<dbReference type="RefSeq" id="WP_017490762.1">
    <property type="nucleotide sequence ID" value="NZ_CAUQAZ010000004.1"/>
</dbReference>
<evidence type="ECO:0000313" key="1">
    <source>
        <dbReference type="EMBL" id="ORJ27081.1"/>
    </source>
</evidence>
<accession>A0A1X0WK26</accession>
<sequence>MKSGMPVAKNGMGLLKIVSGGIINSDELLPFLNEIKTKTNDKLRFKGLFKKAPKPFSFRLCYPEFSIRMV</sequence>
<dbReference type="STRING" id="1646377.BS640_03045"/>
<organism evidence="1 2">
    <name type="scientific">Rouxiella badensis</name>
    <dbReference type="NCBI Taxonomy" id="1646377"/>
    <lineage>
        <taxon>Bacteria</taxon>
        <taxon>Pseudomonadati</taxon>
        <taxon>Pseudomonadota</taxon>
        <taxon>Gammaproteobacteria</taxon>
        <taxon>Enterobacterales</taxon>
        <taxon>Yersiniaceae</taxon>
        <taxon>Rouxiella</taxon>
    </lineage>
</organism>
<evidence type="ECO:0000313" key="2">
    <source>
        <dbReference type="Proteomes" id="UP000192536"/>
    </source>
</evidence>
<dbReference type="EMBL" id="MRWE01000003">
    <property type="protein sequence ID" value="ORJ27081.1"/>
    <property type="molecule type" value="Genomic_DNA"/>
</dbReference>
<name>A0A1X0WK26_9GAMM</name>